<evidence type="ECO:0000313" key="3">
    <source>
        <dbReference type="EMBL" id="KAK3375663.1"/>
    </source>
</evidence>
<dbReference type="SUPFAM" id="SSF48403">
    <property type="entry name" value="Ankyrin repeat"/>
    <property type="match status" value="2"/>
</dbReference>
<keyword evidence="2" id="KW-0040">ANK repeat</keyword>
<gene>
    <name evidence="3" type="ORF">B0T24DRAFT_205069</name>
</gene>
<reference evidence="3" key="1">
    <citation type="journal article" date="2023" name="Mol. Phylogenet. Evol.">
        <title>Genome-scale phylogeny and comparative genomics of the fungal order Sordariales.</title>
        <authorList>
            <person name="Hensen N."/>
            <person name="Bonometti L."/>
            <person name="Westerberg I."/>
            <person name="Brannstrom I.O."/>
            <person name="Guillou S."/>
            <person name="Cros-Aarteil S."/>
            <person name="Calhoun S."/>
            <person name="Haridas S."/>
            <person name="Kuo A."/>
            <person name="Mondo S."/>
            <person name="Pangilinan J."/>
            <person name="Riley R."/>
            <person name="LaButti K."/>
            <person name="Andreopoulos B."/>
            <person name="Lipzen A."/>
            <person name="Chen C."/>
            <person name="Yan M."/>
            <person name="Daum C."/>
            <person name="Ng V."/>
            <person name="Clum A."/>
            <person name="Steindorff A."/>
            <person name="Ohm R.A."/>
            <person name="Martin F."/>
            <person name="Silar P."/>
            <person name="Natvig D.O."/>
            <person name="Lalanne C."/>
            <person name="Gautier V."/>
            <person name="Ament-Velasquez S.L."/>
            <person name="Kruys A."/>
            <person name="Hutchinson M.I."/>
            <person name="Powell A.J."/>
            <person name="Barry K."/>
            <person name="Miller A.N."/>
            <person name="Grigoriev I.V."/>
            <person name="Debuchy R."/>
            <person name="Gladieux P."/>
            <person name="Hiltunen Thoren M."/>
            <person name="Johannesson H."/>
        </authorList>
    </citation>
    <scope>NUCLEOTIDE SEQUENCE</scope>
    <source>
        <strain evidence="3">CBS 958.72</strain>
    </source>
</reference>
<dbReference type="EMBL" id="JAULSN010000003">
    <property type="protein sequence ID" value="KAK3375663.1"/>
    <property type="molecule type" value="Genomic_DNA"/>
</dbReference>
<dbReference type="PANTHER" id="PTHR24198:SF165">
    <property type="entry name" value="ANKYRIN REPEAT-CONTAINING PROTEIN-RELATED"/>
    <property type="match status" value="1"/>
</dbReference>
<protein>
    <submittedName>
        <fullName evidence="3">Ankyrin repeat-containing domain protein</fullName>
    </submittedName>
</protein>
<name>A0AAE0KF85_9PEZI</name>
<evidence type="ECO:0000256" key="1">
    <source>
        <dbReference type="ARBA" id="ARBA00022737"/>
    </source>
</evidence>
<dbReference type="Pfam" id="PF00023">
    <property type="entry name" value="Ank"/>
    <property type="match status" value="1"/>
</dbReference>
<sequence length="1042" mass="115136">MVCDTYICADINRCGHIHLVSNAIREHDQRYQGRKAGAPPGLHGITNDELMIRDGSRGGDADLQANLPGFRTELEKPGAGSFVFHPETLMKILTWRQQIRMLDELKKAATESGQNRSGILGGMRRTVASFFVFQCYLLEFGTEFNAKQAVHWLSEAASNDNVVDHTETCAQAWLWRISRALGIQHEISDERLHSMLRVAVLQGHRTALRDYQTLAALSDGQRKDQWVNAHWKYRSILLRNSGAVGTKYFFPPHTMRSPWDSIGLDNIPRLDQAIQGCLGEDGYALSLRSSNVELKAGDPNPLDKIYVNTRGHGLLHYAAATGQISVLRHMISKYRCDVNLPNQSVQEPPLICACESGQVESVLILLENGADPNGCPTGQEGSLHWLSSFSPDEMENVARRLISAGAELELVSGCMRRDVRGNWADWEHMFEVQTTPLGRAVLMHDLGAVKVLLKLGANPLAEMGKNHPRDTLEPSKQVNVSSPFSLAAVLTSPAILSEFISHIDGGPNKTPKPVVLDEAGMLDLAHGKVLTKCDTLSLQSRLVRCGADYKNDLKETLTLLYERSPFHDRWSRERITTRSRVLCKEVSLGNLETVECLLGLGGLGYDARGTPDWCPLEAAVKLNHEELYHVLIRSGAEAKISRPTPDGYISLLHVCASRPRHCRPGQSIADMLIAAGVPVEGADAKVRPPLATAIMNQNFDVATALLDNGADLGASYPIQINTASGRETKSLTVLGEVLTQHTARTLESLRFMFGKNKHHNCKKPPPFVVDPTTKLSVLHFLAGSSQFTHIVQITHRIHNLCLQAYGEPELINYRHPILGTALYHAAANGNKAMVERLLEHQADVGPSAGPDISESIQSMLRPAGCWTPLWAVILRLDEEFNSQSLNAVNSLQAGHKLGGGGGGDNQRLRSTLVQNLERIIELLLRRNPDTTDPVAAAAILKLQERKKRLLDGENKTAMLLPQLDEKNEHDGSTELQFQAKGEDGPVDLGILKESYWADSEIMTKIRELRDGPEENWVTLDLRKFVIWVEPEVASLEGSIVIR</sequence>
<organism evidence="3 4">
    <name type="scientific">Lasiosphaeria ovina</name>
    <dbReference type="NCBI Taxonomy" id="92902"/>
    <lineage>
        <taxon>Eukaryota</taxon>
        <taxon>Fungi</taxon>
        <taxon>Dikarya</taxon>
        <taxon>Ascomycota</taxon>
        <taxon>Pezizomycotina</taxon>
        <taxon>Sordariomycetes</taxon>
        <taxon>Sordariomycetidae</taxon>
        <taxon>Sordariales</taxon>
        <taxon>Lasiosphaeriaceae</taxon>
        <taxon>Lasiosphaeria</taxon>
    </lineage>
</organism>
<proteinExistence type="predicted"/>
<comment type="caution">
    <text evidence="3">The sequence shown here is derived from an EMBL/GenBank/DDBJ whole genome shotgun (WGS) entry which is preliminary data.</text>
</comment>
<keyword evidence="1" id="KW-0677">Repeat</keyword>
<accession>A0AAE0KF85</accession>
<evidence type="ECO:0000256" key="2">
    <source>
        <dbReference type="ARBA" id="ARBA00023043"/>
    </source>
</evidence>
<evidence type="ECO:0000313" key="4">
    <source>
        <dbReference type="Proteomes" id="UP001287356"/>
    </source>
</evidence>
<dbReference type="SMART" id="SM00248">
    <property type="entry name" value="ANK"/>
    <property type="match status" value="7"/>
</dbReference>
<dbReference type="AlphaFoldDB" id="A0AAE0KF85"/>
<dbReference type="InterPro" id="IPR036770">
    <property type="entry name" value="Ankyrin_rpt-contain_sf"/>
</dbReference>
<dbReference type="PANTHER" id="PTHR24198">
    <property type="entry name" value="ANKYRIN REPEAT AND PROTEIN KINASE DOMAIN-CONTAINING PROTEIN"/>
    <property type="match status" value="1"/>
</dbReference>
<reference evidence="3" key="2">
    <citation type="submission" date="2023-06" db="EMBL/GenBank/DDBJ databases">
        <authorList>
            <consortium name="Lawrence Berkeley National Laboratory"/>
            <person name="Haridas S."/>
            <person name="Hensen N."/>
            <person name="Bonometti L."/>
            <person name="Westerberg I."/>
            <person name="Brannstrom I.O."/>
            <person name="Guillou S."/>
            <person name="Cros-Aarteil S."/>
            <person name="Calhoun S."/>
            <person name="Kuo A."/>
            <person name="Mondo S."/>
            <person name="Pangilinan J."/>
            <person name="Riley R."/>
            <person name="Labutti K."/>
            <person name="Andreopoulos B."/>
            <person name="Lipzen A."/>
            <person name="Chen C."/>
            <person name="Yanf M."/>
            <person name="Daum C."/>
            <person name="Ng V."/>
            <person name="Clum A."/>
            <person name="Steindorff A."/>
            <person name="Ohm R."/>
            <person name="Martin F."/>
            <person name="Silar P."/>
            <person name="Natvig D."/>
            <person name="Lalanne C."/>
            <person name="Gautier V."/>
            <person name="Ament-Velasquez S.L."/>
            <person name="Kruys A."/>
            <person name="Hutchinson M.I."/>
            <person name="Powell A.J."/>
            <person name="Barry K."/>
            <person name="Miller A.N."/>
            <person name="Grigoriev I.V."/>
            <person name="Debuchy R."/>
            <person name="Gladieux P."/>
            <person name="Thoren M.H."/>
            <person name="Johannesson H."/>
        </authorList>
    </citation>
    <scope>NUCLEOTIDE SEQUENCE</scope>
    <source>
        <strain evidence="3">CBS 958.72</strain>
    </source>
</reference>
<dbReference type="Gene3D" id="1.25.40.20">
    <property type="entry name" value="Ankyrin repeat-containing domain"/>
    <property type="match status" value="2"/>
</dbReference>
<dbReference type="Pfam" id="PF12796">
    <property type="entry name" value="Ank_2"/>
    <property type="match status" value="1"/>
</dbReference>
<dbReference type="InterPro" id="IPR002110">
    <property type="entry name" value="Ankyrin_rpt"/>
</dbReference>
<keyword evidence="4" id="KW-1185">Reference proteome</keyword>
<dbReference type="Proteomes" id="UP001287356">
    <property type="component" value="Unassembled WGS sequence"/>
</dbReference>